<evidence type="ECO:0000313" key="2">
    <source>
        <dbReference type="EMBL" id="TKW38887.1"/>
    </source>
</evidence>
<protein>
    <submittedName>
        <fullName evidence="2">Uncharacterized protein</fullName>
    </submittedName>
</protein>
<accession>A0A4U6WKQ8</accession>
<evidence type="ECO:0000256" key="1">
    <source>
        <dbReference type="SAM" id="MobiDB-lite"/>
    </source>
</evidence>
<proteinExistence type="predicted"/>
<reference evidence="2" key="1">
    <citation type="submission" date="2019-03" db="EMBL/GenBank/DDBJ databases">
        <title>WGS assembly of Setaria viridis.</title>
        <authorList>
            <person name="Huang P."/>
            <person name="Jenkins J."/>
            <person name="Grimwood J."/>
            <person name="Barry K."/>
            <person name="Healey A."/>
            <person name="Mamidi S."/>
            <person name="Sreedasyam A."/>
            <person name="Shu S."/>
            <person name="Feldman M."/>
            <person name="Wu J."/>
            <person name="Yu Y."/>
            <person name="Chen C."/>
            <person name="Johnson J."/>
            <person name="Rokhsar D."/>
            <person name="Baxter I."/>
            <person name="Schmutz J."/>
            <person name="Brutnell T."/>
            <person name="Kellogg E."/>
        </authorList>
    </citation>
    <scope>NUCLEOTIDE SEQUENCE [LARGE SCALE GENOMIC DNA]</scope>
</reference>
<name>A0A4U6WKQ8_SETVI</name>
<dbReference type="AlphaFoldDB" id="A0A4U6WKQ8"/>
<dbReference type="Proteomes" id="UP000298652">
    <property type="component" value="Chromosome 1"/>
</dbReference>
<gene>
    <name evidence="2" type="ORF">SEVIR_1G143932v2</name>
</gene>
<dbReference type="Gramene" id="TKW38887">
    <property type="protein sequence ID" value="TKW38887"/>
    <property type="gene ID" value="SEVIR_1G143932v2"/>
</dbReference>
<feature type="compositionally biased region" description="Basic and acidic residues" evidence="1">
    <location>
        <begin position="97"/>
        <end position="109"/>
    </location>
</feature>
<organism evidence="2 3">
    <name type="scientific">Setaria viridis</name>
    <name type="common">Green bristlegrass</name>
    <name type="synonym">Setaria italica subsp. viridis</name>
    <dbReference type="NCBI Taxonomy" id="4556"/>
    <lineage>
        <taxon>Eukaryota</taxon>
        <taxon>Viridiplantae</taxon>
        <taxon>Streptophyta</taxon>
        <taxon>Embryophyta</taxon>
        <taxon>Tracheophyta</taxon>
        <taxon>Spermatophyta</taxon>
        <taxon>Magnoliopsida</taxon>
        <taxon>Liliopsida</taxon>
        <taxon>Poales</taxon>
        <taxon>Poaceae</taxon>
        <taxon>PACMAD clade</taxon>
        <taxon>Panicoideae</taxon>
        <taxon>Panicodae</taxon>
        <taxon>Paniceae</taxon>
        <taxon>Cenchrinae</taxon>
        <taxon>Setaria</taxon>
    </lineage>
</organism>
<sequence length="109" mass="12508">MEKIDLMHERVVGAAARYRTAAAARCPHLGLVRVHRPCRLAASWCAAAGATQPGTGRRRLPRRGRRRSRWRRWMRSAIGTGAWPRCRSGRRGRGLGRLKENGRWRRERG</sequence>
<dbReference type="EMBL" id="CM016552">
    <property type="protein sequence ID" value="TKW38887.1"/>
    <property type="molecule type" value="Genomic_DNA"/>
</dbReference>
<keyword evidence="3" id="KW-1185">Reference proteome</keyword>
<evidence type="ECO:0000313" key="3">
    <source>
        <dbReference type="Proteomes" id="UP000298652"/>
    </source>
</evidence>
<feature type="region of interest" description="Disordered" evidence="1">
    <location>
        <begin position="90"/>
        <end position="109"/>
    </location>
</feature>